<sequence length="478" mass="54650">MKRNHHHSHSTTHKSTDILSNKIINVKEFTALDIENTNFEWLIPNFLSKQSLNMVYAGAGAGKSMFAIHLCNYLVKNNVNLDEIVYMDADNGIDILQSRQVDKIMDNSSGKIKYILSNSSHRFTIFKKLNREFKAGEIKNRLIIIDSIRNFIKGSLSKDDNITRFMADLQGLRDKGATIIFLHHQPKQGMDKNDENYKGATAFMDSVDEAYYLQNESDSSISINDNEMIVSLKPKKKRSHTKEMVALIDTRELDLKFIEDDFIGLSDKEKISLQLAQEIIDQKGEICQSDLAIAIQKLANKNYYETVGRNTLWKLFDKFDGKLFDIKRLRGYQNCNKKVFVSRIMNKTPKSEQVNFDVHKVEVSTNYFESAKVANSNQLSINKSNLKFLNAIPVNIEPISNVDQHGYSTIRASVGSYCVDIEIINNDLDPLVNELKQCIKDYDKENSYPTFFGGDELLNILLKIKTINELKIVLRSDG</sequence>
<proteinExistence type="predicted"/>
<dbReference type="Pfam" id="PF13481">
    <property type="entry name" value="AAA_25"/>
    <property type="match status" value="1"/>
</dbReference>
<dbReference type="Proteomes" id="UP000594571">
    <property type="component" value="Chromosome"/>
</dbReference>
<evidence type="ECO:0000313" key="2">
    <source>
        <dbReference type="Proteomes" id="UP000594571"/>
    </source>
</evidence>
<dbReference type="RefSeq" id="WP_103567045.1">
    <property type="nucleotide sequence ID" value="NZ_CABMKX010000034.1"/>
</dbReference>
<name>A0A7S9WXV8_9BACT</name>
<dbReference type="Gene3D" id="3.40.50.300">
    <property type="entry name" value="P-loop containing nucleotide triphosphate hydrolases"/>
    <property type="match status" value="1"/>
</dbReference>
<gene>
    <name evidence="1" type="ORF">CVS89_02995</name>
</gene>
<dbReference type="InterPro" id="IPR027417">
    <property type="entry name" value="P-loop_NTPase"/>
</dbReference>
<reference evidence="1 2" key="2">
    <citation type="journal article" date="2020" name="Microb. Genom.">
        <title>Analysis of complete Campylobacter concisus genomes identifies genomospecies features, secretion systems and novel plasmids and their association with severe ulcerative colitis.</title>
        <authorList>
            <person name="Liu F."/>
            <person name="Chen S."/>
            <person name="Luu L.D.W."/>
            <person name="Lee S.A."/>
            <person name="Tay A.C.Y."/>
            <person name="Wu R."/>
            <person name="Riordan S.M."/>
            <person name="Lan R."/>
            <person name="Liu L."/>
            <person name="Zhang L."/>
        </authorList>
    </citation>
    <scope>NUCLEOTIDE SEQUENCE [LARGE SCALE GENOMIC DNA]</scope>
    <source>
        <strain evidence="1 2">H16O-S1</strain>
    </source>
</reference>
<organism evidence="1 2">
    <name type="scientific">Campylobacter concisus</name>
    <dbReference type="NCBI Taxonomy" id="199"/>
    <lineage>
        <taxon>Bacteria</taxon>
        <taxon>Pseudomonadati</taxon>
        <taxon>Campylobacterota</taxon>
        <taxon>Epsilonproteobacteria</taxon>
        <taxon>Campylobacterales</taxon>
        <taxon>Campylobacteraceae</taxon>
        <taxon>Campylobacter</taxon>
    </lineage>
</organism>
<protein>
    <submittedName>
        <fullName evidence="1">AAA family ATPase</fullName>
    </submittedName>
</protein>
<accession>A0A7S9WXV8</accession>
<evidence type="ECO:0000313" key="1">
    <source>
        <dbReference type="EMBL" id="QPH97249.1"/>
    </source>
</evidence>
<dbReference type="SUPFAM" id="SSF52540">
    <property type="entry name" value="P-loop containing nucleoside triphosphate hydrolases"/>
    <property type="match status" value="1"/>
</dbReference>
<dbReference type="EMBL" id="CP049263">
    <property type="protein sequence ID" value="QPH97249.1"/>
    <property type="molecule type" value="Genomic_DNA"/>
</dbReference>
<reference evidence="1 2" key="1">
    <citation type="journal article" date="2018" name="Emerg. Microbes Infect.">
        <title>Genomic analysis of oral Campylobacter concisus strains identified a potential bacterial molecular marker associated with active Crohn's disease.</title>
        <authorList>
            <person name="Liu F."/>
            <person name="Ma R."/>
            <person name="Tay C.Y.A."/>
            <person name="Octavia S."/>
            <person name="Lan R."/>
            <person name="Chung H.K.L."/>
            <person name="Riordan S.M."/>
            <person name="Grimm M.C."/>
            <person name="Leong R.W."/>
            <person name="Tanaka M.M."/>
            <person name="Connor S."/>
            <person name="Zhang L."/>
        </authorList>
    </citation>
    <scope>NUCLEOTIDE SEQUENCE [LARGE SCALE GENOMIC DNA]</scope>
    <source>
        <strain evidence="1 2">H16O-S1</strain>
    </source>
</reference>
<dbReference type="AlphaFoldDB" id="A0A7S9WXV8"/>